<evidence type="ECO:0000313" key="1">
    <source>
        <dbReference type="EMBL" id="KAJ7723962.1"/>
    </source>
</evidence>
<evidence type="ECO:0008006" key="3">
    <source>
        <dbReference type="Google" id="ProtNLM"/>
    </source>
</evidence>
<dbReference type="PANTHER" id="PTHR14513">
    <property type="entry name" value="PROTECTION OF TELOMERES 1"/>
    <property type="match status" value="1"/>
</dbReference>
<protein>
    <recommendedName>
        <fullName evidence="3">Protection of telomeres protein 1</fullName>
    </recommendedName>
</protein>
<feature type="non-terminal residue" evidence="1">
    <location>
        <position position="600"/>
    </location>
</feature>
<accession>A0AAD7MM79</accession>
<dbReference type="GO" id="GO:0010521">
    <property type="term" value="F:telomerase inhibitor activity"/>
    <property type="evidence" value="ECO:0007669"/>
    <property type="project" value="TreeGrafter"/>
</dbReference>
<reference evidence="1" key="1">
    <citation type="submission" date="2023-03" db="EMBL/GenBank/DDBJ databases">
        <title>Massive genome expansion in bonnet fungi (Mycena s.s.) driven by repeated elements and novel gene families across ecological guilds.</title>
        <authorList>
            <consortium name="Lawrence Berkeley National Laboratory"/>
            <person name="Harder C.B."/>
            <person name="Miyauchi S."/>
            <person name="Viragh M."/>
            <person name="Kuo A."/>
            <person name="Thoen E."/>
            <person name="Andreopoulos B."/>
            <person name="Lu D."/>
            <person name="Skrede I."/>
            <person name="Drula E."/>
            <person name="Henrissat B."/>
            <person name="Morin E."/>
            <person name="Kohler A."/>
            <person name="Barry K."/>
            <person name="LaButti K."/>
            <person name="Morin E."/>
            <person name="Salamov A."/>
            <person name="Lipzen A."/>
            <person name="Mereny Z."/>
            <person name="Hegedus B."/>
            <person name="Baldrian P."/>
            <person name="Stursova M."/>
            <person name="Weitz H."/>
            <person name="Taylor A."/>
            <person name="Grigoriev I.V."/>
            <person name="Nagy L.G."/>
            <person name="Martin F."/>
            <person name="Kauserud H."/>
        </authorList>
    </citation>
    <scope>NUCLEOTIDE SEQUENCE</scope>
    <source>
        <strain evidence="1">CBHHK188m</strain>
    </source>
</reference>
<name>A0AAD7MM79_9AGAR</name>
<dbReference type="GO" id="GO:0032210">
    <property type="term" value="P:regulation of telomere maintenance via telomerase"/>
    <property type="evidence" value="ECO:0007669"/>
    <property type="project" value="TreeGrafter"/>
</dbReference>
<dbReference type="EMBL" id="JARJLG010000242">
    <property type="protein sequence ID" value="KAJ7723962.1"/>
    <property type="molecule type" value="Genomic_DNA"/>
</dbReference>
<proteinExistence type="predicted"/>
<comment type="caution">
    <text evidence="1">The sequence shown here is derived from an EMBL/GenBank/DDBJ whole genome shotgun (WGS) entry which is preliminary data.</text>
</comment>
<dbReference type="Proteomes" id="UP001215280">
    <property type="component" value="Unassembled WGS sequence"/>
</dbReference>
<dbReference type="AlphaFoldDB" id="A0AAD7MM79"/>
<keyword evidence="2" id="KW-1185">Reference proteome</keyword>
<dbReference type="InterPro" id="IPR028389">
    <property type="entry name" value="POT1"/>
</dbReference>
<dbReference type="PANTHER" id="PTHR14513:SF0">
    <property type="entry name" value="PROTECTION OF TELOMERES PROTEIN 1"/>
    <property type="match status" value="1"/>
</dbReference>
<gene>
    <name evidence="1" type="ORF">DFH07DRAFT_759311</name>
</gene>
<sequence>EWICRLRLVDPSYYEPFMDENQGFAVNCFKKQKELLPNAKRGDVMILHGIKTPNSLGAGSAAVGYYDKLKWALYSEKKIGHGDLARVPESEGFGVQFCSFHQATPDDLACCRELEDWWRGENEKRQAMMGNVHQIGAASSISASTRSYRKHELISEISSRDAIGQYFDCTVEVLHGYQSERFYILYVTDYTIVTGGRPCQWDWCPSSLADSMLPIVMWDEAGKVGPTMMAGEFYSLKNARAMTDREEGYFQAKLVEPKIRKLELSDAESDPYLKALLERKATHGPIDDIRESDLKLIAQAGDKEYFSCVGEARSLLHVDESQEAIFISDYTPHPKILAINESWAHGLGQYVLKVWLGKDQRTIVPSLKVGLYYRIDCLRFESTVTGKAFRGRLDGSSRLIRLTNLKRRIELQTKPHPTNAAEVVADSVAPSGISEKFSSIKQVLAATECPATFFVRARVVDFYPFQLDDSFTRVCNKCDQLIGDKRISCVACDDIERKHTKIVCQARVLIDDGSDGLKLSISGDIPLLKGLEHAILRDNPEAARQFSERLSPLLNNLVDAHAGILENRFIDPLGRFMTLVVDSWKRKNGTMVYGLREYKQ</sequence>
<organism evidence="1 2">
    <name type="scientific">Mycena maculata</name>
    <dbReference type="NCBI Taxonomy" id="230809"/>
    <lineage>
        <taxon>Eukaryota</taxon>
        <taxon>Fungi</taxon>
        <taxon>Dikarya</taxon>
        <taxon>Basidiomycota</taxon>
        <taxon>Agaricomycotina</taxon>
        <taxon>Agaricomycetes</taxon>
        <taxon>Agaricomycetidae</taxon>
        <taxon>Agaricales</taxon>
        <taxon>Marasmiineae</taxon>
        <taxon>Mycenaceae</taxon>
        <taxon>Mycena</taxon>
    </lineage>
</organism>
<dbReference type="GO" id="GO:0016233">
    <property type="term" value="P:telomere capping"/>
    <property type="evidence" value="ECO:0007669"/>
    <property type="project" value="TreeGrafter"/>
</dbReference>
<dbReference type="InterPro" id="IPR012340">
    <property type="entry name" value="NA-bd_OB-fold"/>
</dbReference>
<dbReference type="SUPFAM" id="SSF50249">
    <property type="entry name" value="Nucleic acid-binding proteins"/>
    <property type="match status" value="1"/>
</dbReference>
<dbReference type="GO" id="GO:0000783">
    <property type="term" value="C:nuclear telomere cap complex"/>
    <property type="evidence" value="ECO:0007669"/>
    <property type="project" value="TreeGrafter"/>
</dbReference>
<dbReference type="Gene3D" id="2.40.50.140">
    <property type="entry name" value="Nucleic acid-binding proteins"/>
    <property type="match status" value="3"/>
</dbReference>
<evidence type="ECO:0000313" key="2">
    <source>
        <dbReference type="Proteomes" id="UP001215280"/>
    </source>
</evidence>
<dbReference type="GO" id="GO:0098505">
    <property type="term" value="F:G-rich strand telomeric DNA binding"/>
    <property type="evidence" value="ECO:0007669"/>
    <property type="project" value="TreeGrafter"/>
</dbReference>